<accession>A0ABV1A0Q4</accession>
<dbReference type="EMBL" id="JAHRIP010077470">
    <property type="protein sequence ID" value="MEQ2311749.1"/>
    <property type="molecule type" value="Genomic_DNA"/>
</dbReference>
<evidence type="ECO:0000313" key="1">
    <source>
        <dbReference type="EMBL" id="MEQ2311749.1"/>
    </source>
</evidence>
<dbReference type="Proteomes" id="UP001469553">
    <property type="component" value="Unassembled WGS sequence"/>
</dbReference>
<proteinExistence type="predicted"/>
<evidence type="ECO:0000313" key="2">
    <source>
        <dbReference type="Proteomes" id="UP001469553"/>
    </source>
</evidence>
<keyword evidence="2" id="KW-1185">Reference proteome</keyword>
<sequence length="107" mass="12115">MVPFMTASLPGPEAAKQLQAFTLPPPYLLLDDVPFLECCDTFSADVPGLTPSKKFCLFRQSTFPKVIKMSSGKTEIFLLFSSGFGLESLPWRPFIPGLSFFWWRHKH</sequence>
<organism evidence="1 2">
    <name type="scientific">Ameca splendens</name>
    <dbReference type="NCBI Taxonomy" id="208324"/>
    <lineage>
        <taxon>Eukaryota</taxon>
        <taxon>Metazoa</taxon>
        <taxon>Chordata</taxon>
        <taxon>Craniata</taxon>
        <taxon>Vertebrata</taxon>
        <taxon>Euteleostomi</taxon>
        <taxon>Actinopterygii</taxon>
        <taxon>Neopterygii</taxon>
        <taxon>Teleostei</taxon>
        <taxon>Neoteleostei</taxon>
        <taxon>Acanthomorphata</taxon>
        <taxon>Ovalentaria</taxon>
        <taxon>Atherinomorphae</taxon>
        <taxon>Cyprinodontiformes</taxon>
        <taxon>Goodeidae</taxon>
        <taxon>Ameca</taxon>
    </lineage>
</organism>
<protein>
    <submittedName>
        <fullName evidence="1">Uncharacterized protein</fullName>
    </submittedName>
</protein>
<name>A0ABV1A0Q4_9TELE</name>
<reference evidence="1 2" key="1">
    <citation type="submission" date="2021-06" db="EMBL/GenBank/DDBJ databases">
        <authorList>
            <person name="Palmer J.M."/>
        </authorList>
    </citation>
    <scope>NUCLEOTIDE SEQUENCE [LARGE SCALE GENOMIC DNA]</scope>
    <source>
        <strain evidence="1 2">AS_MEX2019</strain>
        <tissue evidence="1">Muscle</tissue>
    </source>
</reference>
<comment type="caution">
    <text evidence="1">The sequence shown here is derived from an EMBL/GenBank/DDBJ whole genome shotgun (WGS) entry which is preliminary data.</text>
</comment>
<gene>
    <name evidence="1" type="ORF">AMECASPLE_023868</name>
</gene>